<name>A0ABP0FRM3_CLALP</name>
<reference evidence="1 2" key="1">
    <citation type="submission" date="2024-02" db="EMBL/GenBank/DDBJ databases">
        <authorList>
            <person name="Daric V."/>
            <person name="Darras S."/>
        </authorList>
    </citation>
    <scope>NUCLEOTIDE SEQUENCE [LARGE SCALE GENOMIC DNA]</scope>
</reference>
<evidence type="ECO:0000313" key="1">
    <source>
        <dbReference type="EMBL" id="CAK8682299.1"/>
    </source>
</evidence>
<proteinExistence type="predicted"/>
<protein>
    <submittedName>
        <fullName evidence="1">Uncharacterized protein</fullName>
    </submittedName>
</protein>
<accession>A0ABP0FRM3</accession>
<dbReference type="EMBL" id="CAWYQH010000090">
    <property type="protein sequence ID" value="CAK8682299.1"/>
    <property type="molecule type" value="Genomic_DNA"/>
</dbReference>
<gene>
    <name evidence="1" type="ORF">CVLEPA_LOCUS12977</name>
</gene>
<keyword evidence="2" id="KW-1185">Reference proteome</keyword>
<dbReference type="Proteomes" id="UP001642483">
    <property type="component" value="Unassembled WGS sequence"/>
</dbReference>
<organism evidence="1 2">
    <name type="scientific">Clavelina lepadiformis</name>
    <name type="common">Light-bulb sea squirt</name>
    <name type="synonym">Ascidia lepadiformis</name>
    <dbReference type="NCBI Taxonomy" id="159417"/>
    <lineage>
        <taxon>Eukaryota</taxon>
        <taxon>Metazoa</taxon>
        <taxon>Chordata</taxon>
        <taxon>Tunicata</taxon>
        <taxon>Ascidiacea</taxon>
        <taxon>Aplousobranchia</taxon>
        <taxon>Clavelinidae</taxon>
        <taxon>Clavelina</taxon>
    </lineage>
</organism>
<evidence type="ECO:0000313" key="2">
    <source>
        <dbReference type="Proteomes" id="UP001642483"/>
    </source>
</evidence>
<comment type="caution">
    <text evidence="1">The sequence shown here is derived from an EMBL/GenBank/DDBJ whole genome shotgun (WGS) entry which is preliminary data.</text>
</comment>
<sequence length="101" mass="11799">MLIVGLNAFFDLINVVSYKQFDWSVDLPHTKSLHKNTQLLICLCLFKRQIFDAFKTRNFFAGFLFVFTFLQTGSNNFRSVHSPFTAAFLHEIDLFVQQRSV</sequence>